<keyword evidence="7 16" id="KW-1133">Transmembrane helix</keyword>
<dbReference type="PANTHER" id="PTHR30474:SF2">
    <property type="entry name" value="PEPTIDOGLYCAN GLYCOSYLTRANSFERASE FTSW-RELATED"/>
    <property type="match status" value="1"/>
</dbReference>
<evidence type="ECO:0000256" key="9">
    <source>
        <dbReference type="ARBA" id="ARBA00032370"/>
    </source>
</evidence>
<keyword evidence="5" id="KW-0133">Cell shape</keyword>
<feature type="transmembrane region" description="Helical" evidence="16">
    <location>
        <begin position="20"/>
        <end position="40"/>
    </location>
</feature>
<evidence type="ECO:0000256" key="10">
    <source>
        <dbReference type="ARBA" id="ARBA00033270"/>
    </source>
</evidence>
<evidence type="ECO:0000256" key="6">
    <source>
        <dbReference type="ARBA" id="ARBA00022984"/>
    </source>
</evidence>
<evidence type="ECO:0000256" key="3">
    <source>
        <dbReference type="ARBA" id="ARBA00022679"/>
    </source>
</evidence>
<feature type="transmembrane region" description="Helical" evidence="16">
    <location>
        <begin position="60"/>
        <end position="78"/>
    </location>
</feature>
<dbReference type="EC" id="2.4.99.28" evidence="14"/>
<evidence type="ECO:0000256" key="2">
    <source>
        <dbReference type="ARBA" id="ARBA00022676"/>
    </source>
</evidence>
<dbReference type="InterPro" id="IPR001182">
    <property type="entry name" value="FtsW/RodA"/>
</dbReference>
<protein>
    <recommendedName>
        <fullName evidence="12">Probable peptidoglycan glycosyltransferase FtsW</fullName>
        <ecNumber evidence="14">2.4.99.28</ecNumber>
    </recommendedName>
    <alternativeName>
        <fullName evidence="13">Cell division protein FtsW</fullName>
    </alternativeName>
    <alternativeName>
        <fullName evidence="10">Cell wall polymerase</fullName>
    </alternativeName>
    <alternativeName>
        <fullName evidence="9">Peptidoglycan polymerase</fullName>
    </alternativeName>
</protein>
<dbReference type="Proteomes" id="UP001325140">
    <property type="component" value="Chromosome"/>
</dbReference>
<evidence type="ECO:0000256" key="5">
    <source>
        <dbReference type="ARBA" id="ARBA00022960"/>
    </source>
</evidence>
<comment type="subcellular location">
    <subcellularLocation>
        <location evidence="1">Membrane</location>
        <topology evidence="1">Multi-pass membrane protein</topology>
    </subcellularLocation>
</comment>
<dbReference type="PANTHER" id="PTHR30474">
    <property type="entry name" value="CELL CYCLE PROTEIN"/>
    <property type="match status" value="1"/>
</dbReference>
<dbReference type="Pfam" id="PF01098">
    <property type="entry name" value="FTSW_RODA_SPOVE"/>
    <property type="match status" value="1"/>
</dbReference>
<evidence type="ECO:0000256" key="14">
    <source>
        <dbReference type="ARBA" id="ARBA00044770"/>
    </source>
</evidence>
<comment type="catalytic activity">
    <reaction evidence="15">
        <text>[GlcNAc-(1-&gt;4)-Mur2Ac(oyl-L-Ala-gamma-D-Glu-L-Lys-D-Ala-D-Ala)](n)-di-trans,octa-cis-undecaprenyl diphosphate + beta-D-GlcNAc-(1-&gt;4)-Mur2Ac(oyl-L-Ala-gamma-D-Glu-L-Lys-D-Ala-D-Ala)-di-trans,octa-cis-undecaprenyl diphosphate = [GlcNAc-(1-&gt;4)-Mur2Ac(oyl-L-Ala-gamma-D-Glu-L-Lys-D-Ala-D-Ala)](n+1)-di-trans,octa-cis-undecaprenyl diphosphate + di-trans,octa-cis-undecaprenyl diphosphate + H(+)</text>
        <dbReference type="Rhea" id="RHEA:23708"/>
        <dbReference type="Rhea" id="RHEA-COMP:9602"/>
        <dbReference type="Rhea" id="RHEA-COMP:9603"/>
        <dbReference type="ChEBI" id="CHEBI:15378"/>
        <dbReference type="ChEBI" id="CHEBI:58405"/>
        <dbReference type="ChEBI" id="CHEBI:60033"/>
        <dbReference type="ChEBI" id="CHEBI:78435"/>
        <dbReference type="EC" id="2.4.99.28"/>
    </reaction>
</comment>
<keyword evidence="2" id="KW-0328">Glycosyltransferase</keyword>
<keyword evidence="4 16" id="KW-0812">Transmembrane</keyword>
<reference evidence="17" key="1">
    <citation type="submission" date="2022-10" db="EMBL/GenBank/DDBJ databases">
        <title>Host association and intracellularity evolved multiple times independently in the Rickettsiales.</title>
        <authorList>
            <person name="Castelli M."/>
            <person name="Nardi T."/>
            <person name="Gammuto L."/>
            <person name="Bellinzona G."/>
            <person name="Sabaneyeva E."/>
            <person name="Potekhin A."/>
            <person name="Serra V."/>
            <person name="Petroni G."/>
            <person name="Sassera D."/>
        </authorList>
    </citation>
    <scope>NUCLEOTIDE SEQUENCE [LARGE SCALE GENOMIC DNA]</scope>
    <source>
        <strain evidence="17">US_Bl 11III1</strain>
    </source>
</reference>
<feature type="transmembrane region" description="Helical" evidence="16">
    <location>
        <begin position="85"/>
        <end position="104"/>
    </location>
</feature>
<evidence type="ECO:0000256" key="11">
    <source>
        <dbReference type="ARBA" id="ARBA00038053"/>
    </source>
</evidence>
<feature type="transmembrane region" description="Helical" evidence="16">
    <location>
        <begin position="342"/>
        <end position="363"/>
    </location>
</feature>
<keyword evidence="6" id="KW-0573">Peptidoglycan synthesis</keyword>
<gene>
    <name evidence="17" type="ORF">Fokcrypt_00631</name>
</gene>
<feature type="transmembrane region" description="Helical" evidence="16">
    <location>
        <begin position="150"/>
        <end position="180"/>
    </location>
</feature>
<feature type="transmembrane region" description="Helical" evidence="16">
    <location>
        <begin position="309"/>
        <end position="330"/>
    </location>
</feature>
<evidence type="ECO:0000256" key="7">
    <source>
        <dbReference type="ARBA" id="ARBA00022989"/>
    </source>
</evidence>
<keyword evidence="8 16" id="KW-0472">Membrane</keyword>
<keyword evidence="3" id="KW-0808">Transferase</keyword>
<comment type="similarity">
    <text evidence="11">Belongs to the SEDS family. FtsW subfamily.</text>
</comment>
<evidence type="ECO:0000256" key="4">
    <source>
        <dbReference type="ARBA" id="ARBA00022692"/>
    </source>
</evidence>
<organism evidence="17 18">
    <name type="scientific">Candidatus Fokinia crypta</name>
    <dbReference type="NCBI Taxonomy" id="1920990"/>
    <lineage>
        <taxon>Bacteria</taxon>
        <taxon>Pseudomonadati</taxon>
        <taxon>Pseudomonadota</taxon>
        <taxon>Alphaproteobacteria</taxon>
        <taxon>Rickettsiales</taxon>
        <taxon>Candidatus Midichloriaceae</taxon>
        <taxon>Candidatus Fokinia</taxon>
    </lineage>
</organism>
<feature type="transmembrane region" description="Helical" evidence="16">
    <location>
        <begin position="192"/>
        <end position="210"/>
    </location>
</feature>
<keyword evidence="18" id="KW-1185">Reference proteome</keyword>
<evidence type="ECO:0000256" key="16">
    <source>
        <dbReference type="SAM" id="Phobius"/>
    </source>
</evidence>
<feature type="transmembrane region" description="Helical" evidence="16">
    <location>
        <begin position="276"/>
        <end position="297"/>
    </location>
</feature>
<dbReference type="EMBL" id="CP110343">
    <property type="protein sequence ID" value="WPX98098.1"/>
    <property type="molecule type" value="Genomic_DNA"/>
</dbReference>
<accession>A0ABZ0UTT5</accession>
<evidence type="ECO:0000313" key="17">
    <source>
        <dbReference type="EMBL" id="WPX98098.1"/>
    </source>
</evidence>
<evidence type="ECO:0000256" key="8">
    <source>
        <dbReference type="ARBA" id="ARBA00023136"/>
    </source>
</evidence>
<evidence type="ECO:0000256" key="12">
    <source>
        <dbReference type="ARBA" id="ARBA00041185"/>
    </source>
</evidence>
<name>A0ABZ0UTT5_9RICK</name>
<proteinExistence type="inferred from homology"/>
<evidence type="ECO:0000256" key="1">
    <source>
        <dbReference type="ARBA" id="ARBA00004141"/>
    </source>
</evidence>
<evidence type="ECO:0000313" key="18">
    <source>
        <dbReference type="Proteomes" id="UP001325140"/>
    </source>
</evidence>
<evidence type="ECO:0000256" key="13">
    <source>
        <dbReference type="ARBA" id="ARBA00041418"/>
    </source>
</evidence>
<evidence type="ECO:0000256" key="15">
    <source>
        <dbReference type="ARBA" id="ARBA00049902"/>
    </source>
</evidence>
<sequence length="379" mass="42042">MTNRYSKSNILSARLPSMDYLTIVVTFILCGVGLLLLSTASPASTQRLGISEPFHFFHRQLIFTLVGVVVLFATAFANRTFYTKVAYMSFIIGLVLLLAVLIFGEVVNGSKRWLNILGFSIQPTELLKPFYVIVTARLMSKDDFVENAHYIFLFHSAVALLIVVQPDFGMAMTFTAVFFMQLLCSNLPFLSLIKYVLFTSSILPLAYIMLPHVRKRVALFLRSDTDHLSLGYQSTKSMLSYVKGSWFGSGLGEGKIKYQLPDSHTDYIFAVAAEEFGSILCCAIVMLYATVVARGMIKAIRSTDKFCTLVIVGCIGYIAFQSIFNISVTLSILPSKGMTLPLISYGGSAMIGACVLLGTYLNYSKQEVSKKRINAHIHM</sequence>